<evidence type="ECO:0000313" key="1">
    <source>
        <dbReference type="EMBL" id="KAL0352207.1"/>
    </source>
</evidence>
<dbReference type="EMBL" id="JACGWM010000009">
    <property type="protein sequence ID" value="KAL0352207.1"/>
    <property type="molecule type" value="Genomic_DNA"/>
</dbReference>
<comment type="caution">
    <text evidence="1">The sequence shown here is derived from an EMBL/GenBank/DDBJ whole genome shotgun (WGS) entry which is preliminary data.</text>
</comment>
<dbReference type="AlphaFoldDB" id="A0AAW2P8I7"/>
<gene>
    <name evidence="1" type="ORF">Scaly_1609400</name>
</gene>
<dbReference type="InterPro" id="IPR039537">
    <property type="entry name" value="Retrotran_Ty1/copia-like"/>
</dbReference>
<dbReference type="SUPFAM" id="SSF53098">
    <property type="entry name" value="Ribonuclease H-like"/>
    <property type="match status" value="1"/>
</dbReference>
<dbReference type="InterPro" id="IPR012337">
    <property type="entry name" value="RNaseH-like_sf"/>
</dbReference>
<evidence type="ECO:0008006" key="2">
    <source>
        <dbReference type="Google" id="ProtNLM"/>
    </source>
</evidence>
<accession>A0AAW2P8I7</accession>
<reference evidence="1" key="2">
    <citation type="journal article" date="2024" name="Plant">
        <title>Genomic evolution and insights into agronomic trait innovations of Sesamum species.</title>
        <authorList>
            <person name="Miao H."/>
            <person name="Wang L."/>
            <person name="Qu L."/>
            <person name="Liu H."/>
            <person name="Sun Y."/>
            <person name="Le M."/>
            <person name="Wang Q."/>
            <person name="Wei S."/>
            <person name="Zheng Y."/>
            <person name="Lin W."/>
            <person name="Duan Y."/>
            <person name="Cao H."/>
            <person name="Xiong S."/>
            <person name="Wang X."/>
            <person name="Wei L."/>
            <person name="Li C."/>
            <person name="Ma Q."/>
            <person name="Ju M."/>
            <person name="Zhao R."/>
            <person name="Li G."/>
            <person name="Mu C."/>
            <person name="Tian Q."/>
            <person name="Mei H."/>
            <person name="Zhang T."/>
            <person name="Gao T."/>
            <person name="Zhang H."/>
        </authorList>
    </citation>
    <scope>NUCLEOTIDE SEQUENCE</scope>
    <source>
        <strain evidence="1">KEN8</strain>
    </source>
</reference>
<organism evidence="1">
    <name type="scientific">Sesamum calycinum</name>
    <dbReference type="NCBI Taxonomy" id="2727403"/>
    <lineage>
        <taxon>Eukaryota</taxon>
        <taxon>Viridiplantae</taxon>
        <taxon>Streptophyta</taxon>
        <taxon>Embryophyta</taxon>
        <taxon>Tracheophyta</taxon>
        <taxon>Spermatophyta</taxon>
        <taxon>Magnoliopsida</taxon>
        <taxon>eudicotyledons</taxon>
        <taxon>Gunneridae</taxon>
        <taxon>Pentapetalae</taxon>
        <taxon>asterids</taxon>
        <taxon>lamiids</taxon>
        <taxon>Lamiales</taxon>
        <taxon>Pedaliaceae</taxon>
        <taxon>Sesamum</taxon>
    </lineage>
</organism>
<protein>
    <recommendedName>
        <fullName evidence="2">Mitochondrial protein</fullName>
    </recommendedName>
</protein>
<dbReference type="PANTHER" id="PTHR42648">
    <property type="entry name" value="TRANSPOSASE, PUTATIVE-RELATED"/>
    <property type="match status" value="1"/>
</dbReference>
<dbReference type="PANTHER" id="PTHR42648:SF31">
    <property type="entry name" value="RNA-DIRECTED DNA POLYMERASE"/>
    <property type="match status" value="1"/>
</dbReference>
<sequence>MFLRVEKQQEVHSGITNLDREGAMTARNLGSPKNVALNEMVARSLMFQAKLPPKFRTEALLTAAYLINRLLTQTLDWKTPYEMLYKSVPTYEHIKYFVVFVLLQMYFHKRISLTLELWDVYVWDMLMERRNFTEAQDKKEWREVMQQEMDALEKNETWEISKLPQGKTTIGCKWVFKVKLWLL</sequence>
<proteinExistence type="predicted"/>
<reference evidence="1" key="1">
    <citation type="submission" date="2020-06" db="EMBL/GenBank/DDBJ databases">
        <authorList>
            <person name="Li T."/>
            <person name="Hu X."/>
            <person name="Zhang T."/>
            <person name="Song X."/>
            <person name="Zhang H."/>
            <person name="Dai N."/>
            <person name="Sheng W."/>
            <person name="Hou X."/>
            <person name="Wei L."/>
        </authorList>
    </citation>
    <scope>NUCLEOTIDE SEQUENCE</scope>
    <source>
        <strain evidence="1">KEN8</strain>
        <tissue evidence="1">Leaf</tissue>
    </source>
</reference>
<name>A0AAW2P8I7_9LAMI</name>